<dbReference type="NCBIfam" id="TIGR01317">
    <property type="entry name" value="GOGAT_sm_gam"/>
    <property type="match status" value="1"/>
</dbReference>
<evidence type="ECO:0000256" key="3">
    <source>
        <dbReference type="ARBA" id="ARBA00023164"/>
    </source>
</evidence>
<proteinExistence type="predicted"/>
<comment type="caution">
    <text evidence="6">The sequence shown here is derived from an EMBL/GenBank/DDBJ whole genome shotgun (WGS) entry which is preliminary data.</text>
</comment>
<keyword evidence="1" id="KW-0028">Amino-acid biosynthesis</keyword>
<dbReference type="InterPro" id="IPR051394">
    <property type="entry name" value="Glutamate_Synthase"/>
</dbReference>
<dbReference type="Gene3D" id="3.50.50.60">
    <property type="entry name" value="FAD/NAD(P)-binding domain"/>
    <property type="match status" value="2"/>
</dbReference>
<dbReference type="SUPFAM" id="SSF46548">
    <property type="entry name" value="alpha-helical ferredoxin"/>
    <property type="match status" value="1"/>
</dbReference>
<dbReference type="Pfam" id="PF14691">
    <property type="entry name" value="Fer4_20"/>
    <property type="match status" value="1"/>
</dbReference>
<name>A0ABP8D9C3_9ACTN</name>
<reference evidence="7" key="1">
    <citation type="journal article" date="2019" name="Int. J. Syst. Evol. Microbiol.">
        <title>The Global Catalogue of Microorganisms (GCM) 10K type strain sequencing project: providing services to taxonomists for standard genome sequencing and annotation.</title>
        <authorList>
            <consortium name="The Broad Institute Genomics Platform"/>
            <consortium name="The Broad Institute Genome Sequencing Center for Infectious Disease"/>
            <person name="Wu L."/>
            <person name="Ma J."/>
        </authorList>
    </citation>
    <scope>NUCLEOTIDE SEQUENCE [LARGE SCALE GENOMIC DNA]</scope>
    <source>
        <strain evidence="7">JCM 17441</strain>
    </source>
</reference>
<organism evidence="6 7">
    <name type="scientific">Dactylosporangium darangshiense</name>
    <dbReference type="NCBI Taxonomy" id="579108"/>
    <lineage>
        <taxon>Bacteria</taxon>
        <taxon>Bacillati</taxon>
        <taxon>Actinomycetota</taxon>
        <taxon>Actinomycetes</taxon>
        <taxon>Micromonosporales</taxon>
        <taxon>Micromonosporaceae</taxon>
        <taxon>Dactylosporangium</taxon>
    </lineage>
</organism>
<dbReference type="PRINTS" id="PR00419">
    <property type="entry name" value="ADXRDTASE"/>
</dbReference>
<dbReference type="Gene3D" id="1.10.1060.10">
    <property type="entry name" value="Alpha-helical ferredoxin"/>
    <property type="match status" value="1"/>
</dbReference>
<evidence type="ECO:0000313" key="6">
    <source>
        <dbReference type="EMBL" id="GAA4250473.1"/>
    </source>
</evidence>
<dbReference type="Pfam" id="PF07992">
    <property type="entry name" value="Pyr_redox_2"/>
    <property type="match status" value="1"/>
</dbReference>
<dbReference type="PANTHER" id="PTHR43100:SF1">
    <property type="entry name" value="GLUTAMATE SYNTHASE [NADPH] SMALL CHAIN"/>
    <property type="match status" value="1"/>
</dbReference>
<dbReference type="InterPro" id="IPR009051">
    <property type="entry name" value="Helical_ferredxn"/>
</dbReference>
<dbReference type="RefSeq" id="WP_345128528.1">
    <property type="nucleotide sequence ID" value="NZ_BAABAT010000009.1"/>
</dbReference>
<protein>
    <submittedName>
        <fullName evidence="6">Glutamate synthase subunit beta</fullName>
    </submittedName>
</protein>
<keyword evidence="2" id="KW-0560">Oxidoreductase</keyword>
<evidence type="ECO:0000256" key="1">
    <source>
        <dbReference type="ARBA" id="ARBA00022605"/>
    </source>
</evidence>
<dbReference type="PROSITE" id="PS51379">
    <property type="entry name" value="4FE4S_FER_2"/>
    <property type="match status" value="1"/>
</dbReference>
<dbReference type="EMBL" id="BAABAT010000009">
    <property type="protein sequence ID" value="GAA4250473.1"/>
    <property type="molecule type" value="Genomic_DNA"/>
</dbReference>
<sequence length="489" mass="51657">MPDPMGFMKYRRQLPLLRPVPDRVADWRDVYQRVDEQMIHEQSSRCMNCGVPYCHNGCPLGNLIPDWNDLVRVGDWERAAETLHATNNFPEFTGRLCPAPCEAACVLGIGDDPVTIKQVEVEIINRLADAGPLQPFTGATPSGRSVAVVGSGPAGLAAAQQLARAGHATTVYERSDAVGGLLRYGIPDFKLEKGHIDRRAAQLAAEGVAFVTGCEVGVDVSLAELRERHDAVVLACGALDPRDVPTTPGRELSGIHQAMVYLEGGNRVVAGSLDAPPIDAAGLHVIVVGGGDTAADCLGTAHRQGAASVRLVEVAPLPPQQRDGGRDPWPTWPTMLRSGSAHEEGGERNFGCAVRRFLGDDEGRLRAVELVDVLVGPGFTLSEIEGTVREVPADLALLAIGFAGTQPGPHLAQAALTRNGRGTIDAGADWQTEAPGVFVAGDARRGPSLIVWAIAEGRSAAAAVHQYLMSDGGRLPAPVTPSSMPLSAR</sequence>
<evidence type="ECO:0000256" key="2">
    <source>
        <dbReference type="ARBA" id="ARBA00023002"/>
    </source>
</evidence>
<feature type="domain" description="4Fe-4S ferredoxin-type" evidence="5">
    <location>
        <begin position="36"/>
        <end position="68"/>
    </location>
</feature>
<keyword evidence="3" id="KW-0314">Glutamate biosynthesis</keyword>
<dbReference type="Proteomes" id="UP001500620">
    <property type="component" value="Unassembled WGS sequence"/>
</dbReference>
<dbReference type="InterPro" id="IPR036188">
    <property type="entry name" value="FAD/NAD-bd_sf"/>
</dbReference>
<dbReference type="InterPro" id="IPR017896">
    <property type="entry name" value="4Fe4S_Fe-S-bd"/>
</dbReference>
<accession>A0ABP8D9C3</accession>
<comment type="pathway">
    <text evidence="4">Amino-acid biosynthesis.</text>
</comment>
<dbReference type="InterPro" id="IPR028261">
    <property type="entry name" value="DPD_II"/>
</dbReference>
<gene>
    <name evidence="6" type="ORF">GCM10022255_039280</name>
</gene>
<keyword evidence="7" id="KW-1185">Reference proteome</keyword>
<evidence type="ECO:0000256" key="4">
    <source>
        <dbReference type="ARBA" id="ARBA00029440"/>
    </source>
</evidence>
<dbReference type="SUPFAM" id="SSF51971">
    <property type="entry name" value="Nucleotide-binding domain"/>
    <property type="match status" value="1"/>
</dbReference>
<dbReference type="PANTHER" id="PTHR43100">
    <property type="entry name" value="GLUTAMATE SYNTHASE [NADPH] SMALL CHAIN"/>
    <property type="match status" value="1"/>
</dbReference>
<evidence type="ECO:0000259" key="5">
    <source>
        <dbReference type="PROSITE" id="PS51379"/>
    </source>
</evidence>
<dbReference type="InterPro" id="IPR023753">
    <property type="entry name" value="FAD/NAD-binding_dom"/>
</dbReference>
<evidence type="ECO:0000313" key="7">
    <source>
        <dbReference type="Proteomes" id="UP001500620"/>
    </source>
</evidence>
<dbReference type="InterPro" id="IPR006005">
    <property type="entry name" value="Glut_synth_ssu1"/>
</dbReference>